<gene>
    <name evidence="1" type="ORF">LCGC14_0023930</name>
</gene>
<proteinExistence type="predicted"/>
<evidence type="ECO:0000313" key="1">
    <source>
        <dbReference type="EMBL" id="KKO10910.1"/>
    </source>
</evidence>
<dbReference type="AlphaFoldDB" id="A0A0F9W3I2"/>
<organism evidence="1">
    <name type="scientific">marine sediment metagenome</name>
    <dbReference type="NCBI Taxonomy" id="412755"/>
    <lineage>
        <taxon>unclassified sequences</taxon>
        <taxon>metagenomes</taxon>
        <taxon>ecological metagenomes</taxon>
    </lineage>
</organism>
<dbReference type="EMBL" id="LAZR01000004">
    <property type="protein sequence ID" value="KKO10910.1"/>
    <property type="molecule type" value="Genomic_DNA"/>
</dbReference>
<sequence length="60" mass="6388">MHPHVAINDEHEALLGLIYMAPVGFVRTALDGEIAMINPVPAQLLMPLARDVSPGQGAKT</sequence>
<accession>A0A0F9W3I2</accession>
<comment type="caution">
    <text evidence="1">The sequence shown here is derived from an EMBL/GenBank/DDBJ whole genome shotgun (WGS) entry which is preliminary data.</text>
</comment>
<reference evidence="1" key="1">
    <citation type="journal article" date="2015" name="Nature">
        <title>Complex archaea that bridge the gap between prokaryotes and eukaryotes.</title>
        <authorList>
            <person name="Spang A."/>
            <person name="Saw J.H."/>
            <person name="Jorgensen S.L."/>
            <person name="Zaremba-Niedzwiedzka K."/>
            <person name="Martijn J."/>
            <person name="Lind A.E."/>
            <person name="van Eijk R."/>
            <person name="Schleper C."/>
            <person name="Guy L."/>
            <person name="Ettema T.J."/>
        </authorList>
    </citation>
    <scope>NUCLEOTIDE SEQUENCE</scope>
</reference>
<name>A0A0F9W3I2_9ZZZZ</name>
<protein>
    <submittedName>
        <fullName evidence="1">Uncharacterized protein</fullName>
    </submittedName>
</protein>